<accession>A0A371R7U1</accession>
<dbReference type="EMBL" id="QUQO01000002">
    <property type="protein sequence ID" value="RFB01516.1"/>
    <property type="molecule type" value="Genomic_DNA"/>
</dbReference>
<comment type="caution">
    <text evidence="3">The sequence shown here is derived from an EMBL/GenBank/DDBJ whole genome shotgun (WGS) entry which is preliminary data.</text>
</comment>
<evidence type="ECO:0000256" key="1">
    <source>
        <dbReference type="SAM" id="MobiDB-lite"/>
    </source>
</evidence>
<keyword evidence="2" id="KW-0812">Transmembrane</keyword>
<dbReference type="InParanoid" id="A0A371R7U1"/>
<protein>
    <recommendedName>
        <fullName evidence="5">PepSY domain-containing protein</fullName>
    </recommendedName>
</protein>
<evidence type="ECO:0000313" key="3">
    <source>
        <dbReference type="EMBL" id="RFB01516.1"/>
    </source>
</evidence>
<evidence type="ECO:0008006" key="5">
    <source>
        <dbReference type="Google" id="ProtNLM"/>
    </source>
</evidence>
<feature type="transmembrane region" description="Helical" evidence="2">
    <location>
        <begin position="12"/>
        <end position="34"/>
    </location>
</feature>
<keyword evidence="2" id="KW-1133">Transmembrane helix</keyword>
<dbReference type="InterPro" id="IPR005625">
    <property type="entry name" value="PepSY-ass_TM"/>
</dbReference>
<dbReference type="AlphaFoldDB" id="A0A371R7U1"/>
<dbReference type="PANTHER" id="PTHR34219:SF3">
    <property type="entry name" value="BLL7967 PROTEIN"/>
    <property type="match status" value="1"/>
</dbReference>
<keyword evidence="4" id="KW-1185">Reference proteome</keyword>
<reference evidence="3 4" key="1">
    <citation type="submission" date="2018-08" db="EMBL/GenBank/DDBJ databases">
        <title>Parvularcula sp. SM1705, isolated from surface water of the South Sea China.</title>
        <authorList>
            <person name="Sun L."/>
        </authorList>
    </citation>
    <scope>NUCLEOTIDE SEQUENCE [LARGE SCALE GENOMIC DNA]</scope>
    <source>
        <strain evidence="3 4">SM1705</strain>
    </source>
</reference>
<gene>
    <name evidence="3" type="ORF">DX908_14630</name>
</gene>
<dbReference type="Pfam" id="PF03929">
    <property type="entry name" value="PepSY_TM"/>
    <property type="match status" value="1"/>
</dbReference>
<feature type="transmembrane region" description="Helical" evidence="2">
    <location>
        <begin position="141"/>
        <end position="162"/>
    </location>
</feature>
<dbReference type="RefSeq" id="WP_116393232.1">
    <property type="nucleotide sequence ID" value="NZ_QUQO01000002.1"/>
</dbReference>
<organism evidence="3 4">
    <name type="scientific">Parvularcula marina</name>
    <dbReference type="NCBI Taxonomy" id="2292771"/>
    <lineage>
        <taxon>Bacteria</taxon>
        <taxon>Pseudomonadati</taxon>
        <taxon>Pseudomonadota</taxon>
        <taxon>Alphaproteobacteria</taxon>
        <taxon>Parvularculales</taxon>
        <taxon>Parvularculaceae</taxon>
        <taxon>Parvularcula</taxon>
    </lineage>
</organism>
<evidence type="ECO:0000256" key="2">
    <source>
        <dbReference type="SAM" id="Phobius"/>
    </source>
</evidence>
<evidence type="ECO:0000313" key="4">
    <source>
        <dbReference type="Proteomes" id="UP000264589"/>
    </source>
</evidence>
<feature type="region of interest" description="Disordered" evidence="1">
    <location>
        <begin position="229"/>
        <end position="249"/>
    </location>
</feature>
<feature type="transmembrane region" description="Helical" evidence="2">
    <location>
        <begin position="339"/>
        <end position="366"/>
    </location>
</feature>
<sequence length="380" mass="42855">MTFRKALFWTHLTLAIPAAIFIFLMSATGVLIAYERSILGAIDASQTVSPQDGEAQLTVDELAVIAREKAPEGTNPSLRFLPKEDRTVIAQMGRQGRVILDPYTGEELPDLSAKAGEWFHKIEEFHRWLALEGDARDTGRMLTGVSNLIFIFLIVSGLYLWIPKVFKWVFFRQHLFFLKKYPTAKARDYNWHHVMGIWALIPLFLIATSATVFNYSWANNLVYKAFGEEPPQRGRRGGGPSEEPAAEPEGDLVSLQTAFETVRETDAGWTLIVVDVPAPSSQMVQMTLHNGNGYLPEQRVTLHYDRTLGEITRTEGYEEMSSARKARIWLRYIHTGEQYGIIGVTIATLASLAACFLAYTGIALAFRRLILPLFRKRKKA</sequence>
<dbReference type="OrthoDB" id="9791166at2"/>
<keyword evidence="2" id="KW-0472">Membrane</keyword>
<dbReference type="Proteomes" id="UP000264589">
    <property type="component" value="Unassembled WGS sequence"/>
</dbReference>
<dbReference type="PANTHER" id="PTHR34219">
    <property type="entry name" value="IRON-REGULATED INNER MEMBRANE PROTEIN-RELATED"/>
    <property type="match status" value="1"/>
</dbReference>
<feature type="transmembrane region" description="Helical" evidence="2">
    <location>
        <begin position="195"/>
        <end position="217"/>
    </location>
</feature>
<proteinExistence type="predicted"/>
<name>A0A371R7U1_9PROT</name>